<dbReference type="Gene3D" id="2.60.40.10">
    <property type="entry name" value="Immunoglobulins"/>
    <property type="match status" value="1"/>
</dbReference>
<keyword evidence="9 10" id="KW-0119">Carbohydrate metabolism</keyword>
<sequence length="643" mass="75467">MVMVDKKNELAEYLFHEGTNFKSYDFLGSFLKEGKCTFRVWAPNAHRVYVTGDFCEWNPTSHEMKKITDGGVYEVEIEGVKKYDCYKFVFETENSKFLYKSDPYAKHFETRPSTSSKVYPIGEYEWSDKNWMKKREIPYEKPMNIYEVHLGSWRKKYDGNFYSYRELAQELVKYVKSMNYTHIEILPILEHPFDKSWGYQVTGYFAPTSRYGLPEDFMNFVDECHKNGIGVILDWVPGHFPKDESGLCEFDGGYVYEYSDPNKMEHKEWGTRVFDYGRKEVISFLVSNASYWLDKYHIDGLRVDAVSSMLYLDYGRNDGQWTPNKYGKNENLEVIDFFRILNGHIKSKFKGAFMVAEESTAWPKVTHSIEDGGLGFDFKWNMGWMNDSLKYLESDPFFRKDMHNNLTFSLTYAFSENYILPLSHDEVVHGKKSILDRAMVEFDDKFSSLKAYLGYMYAHPGKKLTFMGTDLAQVIEWDESKELDWMLLQYENHSNNQRFIKELNKVYKDNPSLWESDNDWQGFTWNTVDDMRNNVFAFTRKSKNDDRVMAICNFSSQLLKEYKIGVDTDKPFKVLINSDAKKYGGSGLINRNILPVDEGFNGFRYHISISIPPFSAIYLINKEKKATLSKVKNKVKSKTTNKR</sequence>
<dbReference type="SUPFAM" id="SSF81296">
    <property type="entry name" value="E set domains"/>
    <property type="match status" value="1"/>
</dbReference>
<dbReference type="CDD" id="cd11322">
    <property type="entry name" value="AmyAc_Glg_BE"/>
    <property type="match status" value="1"/>
</dbReference>
<dbReference type="NCBIfam" id="TIGR01515">
    <property type="entry name" value="branching_enzym"/>
    <property type="match status" value="1"/>
</dbReference>
<dbReference type="UniPathway" id="UPA00164"/>
<comment type="similarity">
    <text evidence="4 10">Belongs to the glycosyl hydrolase 13 family. GlgB subfamily.</text>
</comment>
<dbReference type="InterPro" id="IPR017853">
    <property type="entry name" value="GH"/>
</dbReference>
<gene>
    <name evidence="10 13" type="primary">glgB</name>
    <name evidence="13" type="ORF">FYJ71_04005</name>
</gene>
<dbReference type="EC" id="2.4.1.18" evidence="10"/>
<evidence type="ECO:0000313" key="14">
    <source>
        <dbReference type="Proteomes" id="UP000440713"/>
    </source>
</evidence>
<evidence type="ECO:0000256" key="5">
    <source>
        <dbReference type="ARBA" id="ARBA00022600"/>
    </source>
</evidence>
<dbReference type="InterPro" id="IPR006047">
    <property type="entry name" value="GH13_cat_dom"/>
</dbReference>
<dbReference type="FunFam" id="3.20.20.80:FF:000003">
    <property type="entry name" value="1,4-alpha-glucan branching enzyme GlgB"/>
    <property type="match status" value="1"/>
</dbReference>
<evidence type="ECO:0000256" key="4">
    <source>
        <dbReference type="ARBA" id="ARBA00009000"/>
    </source>
</evidence>
<dbReference type="InterPro" id="IPR044143">
    <property type="entry name" value="GlgB_N_E_set_prok"/>
</dbReference>
<keyword evidence="8 10" id="KW-0320">Glycogen biosynthesis</keyword>
<keyword evidence="5 10" id="KW-0321">Glycogen metabolism</keyword>
<dbReference type="InterPro" id="IPR013783">
    <property type="entry name" value="Ig-like_fold"/>
</dbReference>
<dbReference type="CDD" id="cd02855">
    <property type="entry name" value="E_set_GBE_prok_N"/>
    <property type="match status" value="1"/>
</dbReference>
<dbReference type="InterPro" id="IPR014756">
    <property type="entry name" value="Ig_E-set"/>
</dbReference>
<evidence type="ECO:0000256" key="3">
    <source>
        <dbReference type="ARBA" id="ARBA00004964"/>
    </source>
</evidence>
<dbReference type="InterPro" id="IPR013780">
    <property type="entry name" value="Glyco_hydro_b"/>
</dbReference>
<evidence type="ECO:0000256" key="7">
    <source>
        <dbReference type="ARBA" id="ARBA00022679"/>
    </source>
</evidence>
<comment type="catalytic activity">
    <reaction evidence="1 10">
        <text>Transfers a segment of a (1-&gt;4)-alpha-D-glucan chain to a primary hydroxy group in a similar glucan chain.</text>
        <dbReference type="EC" id="2.4.1.18"/>
    </reaction>
</comment>
<dbReference type="Gene3D" id="2.60.40.1180">
    <property type="entry name" value="Golgi alpha-mannosidase II"/>
    <property type="match status" value="1"/>
</dbReference>
<protein>
    <recommendedName>
        <fullName evidence="10">1,4-alpha-glucan branching enzyme GlgB</fullName>
        <ecNumber evidence="10">2.4.1.18</ecNumber>
    </recommendedName>
    <alternativeName>
        <fullName evidence="10">1,4-alpha-D-glucan:1,4-alpha-D-glucan 6-glucosyl-transferase</fullName>
    </alternativeName>
    <alternativeName>
        <fullName evidence="10">Alpha-(1-&gt;4)-glucan branching enzyme</fullName>
    </alternativeName>
    <alternativeName>
        <fullName evidence="10">Glycogen branching enzyme</fullName>
        <shortName evidence="10">BE</shortName>
    </alternativeName>
</protein>
<feature type="domain" description="Glycosyl hydrolase family 13 catalytic" evidence="12">
    <location>
        <begin position="147"/>
        <end position="498"/>
    </location>
</feature>
<evidence type="ECO:0000256" key="9">
    <source>
        <dbReference type="ARBA" id="ARBA00023277"/>
    </source>
</evidence>
<accession>A0A6N7XG12</accession>
<dbReference type="GO" id="GO:0005978">
    <property type="term" value="P:glycogen biosynthetic process"/>
    <property type="evidence" value="ECO:0007669"/>
    <property type="project" value="UniProtKB-UniRule"/>
</dbReference>
<dbReference type="PANTHER" id="PTHR43651:SF3">
    <property type="entry name" value="1,4-ALPHA-GLUCAN-BRANCHING ENZYME"/>
    <property type="match status" value="1"/>
</dbReference>
<comment type="pathway">
    <text evidence="3 10">Glycan biosynthesis; glycogen biosynthesis.</text>
</comment>
<dbReference type="InterPro" id="IPR006407">
    <property type="entry name" value="GlgB"/>
</dbReference>
<dbReference type="Pfam" id="PF00128">
    <property type="entry name" value="Alpha-amylase"/>
    <property type="match status" value="1"/>
</dbReference>
<dbReference type="GO" id="GO:0043169">
    <property type="term" value="F:cation binding"/>
    <property type="evidence" value="ECO:0007669"/>
    <property type="project" value="InterPro"/>
</dbReference>
<dbReference type="GO" id="GO:0005829">
    <property type="term" value="C:cytosol"/>
    <property type="evidence" value="ECO:0007669"/>
    <property type="project" value="TreeGrafter"/>
</dbReference>
<reference evidence="13 14" key="1">
    <citation type="submission" date="2019-08" db="EMBL/GenBank/DDBJ databases">
        <title>In-depth cultivation of the pig gut microbiome towards novel bacterial diversity and tailored functional studies.</title>
        <authorList>
            <person name="Wylensek D."/>
            <person name="Hitch T.C.A."/>
            <person name="Clavel T."/>
        </authorList>
    </citation>
    <scope>NUCLEOTIDE SEQUENCE [LARGE SCALE GENOMIC DNA]</scope>
    <source>
        <strain evidence="13 14">WCA-SAB-591-4A-A</strain>
    </source>
</reference>
<evidence type="ECO:0000256" key="11">
    <source>
        <dbReference type="PIRSR" id="PIRSR000463-1"/>
    </source>
</evidence>
<dbReference type="NCBIfam" id="NF008967">
    <property type="entry name" value="PRK12313.1"/>
    <property type="match status" value="1"/>
</dbReference>
<dbReference type="InterPro" id="IPR037439">
    <property type="entry name" value="Branching_enzy"/>
</dbReference>
<dbReference type="GO" id="GO:0004553">
    <property type="term" value="F:hydrolase activity, hydrolyzing O-glycosyl compounds"/>
    <property type="evidence" value="ECO:0007669"/>
    <property type="project" value="InterPro"/>
</dbReference>
<name>A0A6N7XG12_9FIRM</name>
<comment type="caution">
    <text evidence="13">The sequence shown here is derived from an EMBL/GenBank/DDBJ whole genome shotgun (WGS) entry which is preliminary data.</text>
</comment>
<evidence type="ECO:0000256" key="1">
    <source>
        <dbReference type="ARBA" id="ARBA00000826"/>
    </source>
</evidence>
<evidence type="ECO:0000256" key="10">
    <source>
        <dbReference type="HAMAP-Rule" id="MF_00685"/>
    </source>
</evidence>
<dbReference type="Pfam" id="PF02806">
    <property type="entry name" value="Alpha-amylase_C"/>
    <property type="match status" value="1"/>
</dbReference>
<evidence type="ECO:0000256" key="2">
    <source>
        <dbReference type="ARBA" id="ARBA00002953"/>
    </source>
</evidence>
<evidence type="ECO:0000256" key="6">
    <source>
        <dbReference type="ARBA" id="ARBA00022676"/>
    </source>
</evidence>
<evidence type="ECO:0000313" key="13">
    <source>
        <dbReference type="EMBL" id="MST62139.1"/>
    </source>
</evidence>
<keyword evidence="6 10" id="KW-0328">Glycosyltransferase</keyword>
<organism evidence="13 14">
    <name type="scientific">Peptostreptococcus porci</name>
    <dbReference type="NCBI Taxonomy" id="2652282"/>
    <lineage>
        <taxon>Bacteria</taxon>
        <taxon>Bacillati</taxon>
        <taxon>Bacillota</taxon>
        <taxon>Clostridia</taxon>
        <taxon>Peptostreptococcales</taxon>
        <taxon>Peptostreptococcaceae</taxon>
        <taxon>Peptostreptococcus</taxon>
    </lineage>
</organism>
<evidence type="ECO:0000256" key="8">
    <source>
        <dbReference type="ARBA" id="ARBA00023056"/>
    </source>
</evidence>
<dbReference type="RefSeq" id="WP_154537490.1">
    <property type="nucleotide sequence ID" value="NZ_VUNE01000001.1"/>
</dbReference>
<keyword evidence="7 10" id="KW-0808">Transferase</keyword>
<dbReference type="GO" id="GO:0003844">
    <property type="term" value="F:1,4-alpha-glucan branching enzyme activity"/>
    <property type="evidence" value="ECO:0007669"/>
    <property type="project" value="UniProtKB-UniRule"/>
</dbReference>
<feature type="active site" description="Proton donor" evidence="10 11">
    <location>
        <position position="357"/>
    </location>
</feature>
<dbReference type="PANTHER" id="PTHR43651">
    <property type="entry name" value="1,4-ALPHA-GLUCAN-BRANCHING ENZYME"/>
    <property type="match status" value="1"/>
</dbReference>
<dbReference type="InterPro" id="IPR006048">
    <property type="entry name" value="A-amylase/branching_C"/>
</dbReference>
<dbReference type="InterPro" id="IPR004193">
    <property type="entry name" value="Glyco_hydro_13_N"/>
</dbReference>
<dbReference type="NCBIfam" id="NF003811">
    <property type="entry name" value="PRK05402.1"/>
    <property type="match status" value="1"/>
</dbReference>
<comment type="subunit">
    <text evidence="10">Monomer.</text>
</comment>
<feature type="active site" description="Nucleophile" evidence="10 11">
    <location>
        <position position="304"/>
    </location>
</feature>
<dbReference type="SMART" id="SM00642">
    <property type="entry name" value="Aamy"/>
    <property type="match status" value="1"/>
</dbReference>
<dbReference type="PIRSF" id="PIRSF000463">
    <property type="entry name" value="GlgB"/>
    <property type="match status" value="1"/>
</dbReference>
<dbReference type="SUPFAM" id="SSF51011">
    <property type="entry name" value="Glycosyl hydrolase domain"/>
    <property type="match status" value="1"/>
</dbReference>
<dbReference type="Proteomes" id="UP000440713">
    <property type="component" value="Unassembled WGS sequence"/>
</dbReference>
<proteinExistence type="inferred from homology"/>
<dbReference type="Gene3D" id="3.20.20.80">
    <property type="entry name" value="Glycosidases"/>
    <property type="match status" value="1"/>
</dbReference>
<dbReference type="Pfam" id="PF02922">
    <property type="entry name" value="CBM_48"/>
    <property type="match status" value="1"/>
</dbReference>
<dbReference type="HAMAP" id="MF_00685">
    <property type="entry name" value="GlgB"/>
    <property type="match status" value="1"/>
</dbReference>
<evidence type="ECO:0000259" key="12">
    <source>
        <dbReference type="SMART" id="SM00642"/>
    </source>
</evidence>
<dbReference type="SUPFAM" id="SSF51445">
    <property type="entry name" value="(Trans)glycosidases"/>
    <property type="match status" value="1"/>
</dbReference>
<dbReference type="AlphaFoldDB" id="A0A6N7XG12"/>
<keyword evidence="14" id="KW-1185">Reference proteome</keyword>
<comment type="function">
    <text evidence="2 10">Catalyzes the formation of the alpha-1,6-glucosidic linkages in glycogen by scission of a 1,4-alpha-linked oligosaccharide from growing alpha-1,4-glucan chains and the subsequent attachment of the oligosaccharide to the alpha-1,6 position.</text>
</comment>
<dbReference type="EMBL" id="VUNE01000001">
    <property type="protein sequence ID" value="MST62139.1"/>
    <property type="molecule type" value="Genomic_DNA"/>
</dbReference>